<dbReference type="OMA" id="CANMNED"/>
<dbReference type="CDD" id="cd14798">
    <property type="entry name" value="RX-CC_like"/>
    <property type="match status" value="1"/>
</dbReference>
<dbReference type="AlphaFoldDB" id="J3N9B3"/>
<dbReference type="GO" id="GO:0042742">
    <property type="term" value="P:defense response to bacterium"/>
    <property type="evidence" value="ECO:0007669"/>
    <property type="project" value="UniProtKB-ARBA"/>
</dbReference>
<dbReference type="InterPro" id="IPR038005">
    <property type="entry name" value="RX-like_CC"/>
</dbReference>
<dbReference type="InterPro" id="IPR002182">
    <property type="entry name" value="NB-ARC"/>
</dbReference>
<evidence type="ECO:0000256" key="2">
    <source>
        <dbReference type="ARBA" id="ARBA00022614"/>
    </source>
</evidence>
<dbReference type="InterPro" id="IPR036388">
    <property type="entry name" value="WH-like_DNA-bd_sf"/>
</dbReference>
<evidence type="ECO:0000259" key="9">
    <source>
        <dbReference type="Pfam" id="PF18052"/>
    </source>
</evidence>
<keyword evidence="13" id="KW-1185">Reference proteome</keyword>
<keyword evidence="2" id="KW-0433">Leucine-rich repeat</keyword>
<comment type="similarity">
    <text evidence="1">Belongs to the disease resistance NB-LRR family.</text>
</comment>
<dbReference type="InterPro" id="IPR032675">
    <property type="entry name" value="LRR_dom_sf"/>
</dbReference>
<dbReference type="Pfam" id="PF18052">
    <property type="entry name" value="Rx_N"/>
    <property type="match status" value="1"/>
</dbReference>
<evidence type="ECO:0000313" key="12">
    <source>
        <dbReference type="EnsemblPlants" id="OB11G23990.1"/>
    </source>
</evidence>
<dbReference type="Gene3D" id="3.80.10.10">
    <property type="entry name" value="Ribonuclease Inhibitor"/>
    <property type="match status" value="1"/>
</dbReference>
<proteinExistence type="inferred from homology"/>
<dbReference type="Gene3D" id="1.10.10.10">
    <property type="entry name" value="Winged helix-like DNA-binding domain superfamily/Winged helix DNA-binding domain"/>
    <property type="match status" value="1"/>
</dbReference>
<dbReference type="EnsemblPlants" id="OB11G23990.1">
    <property type="protein sequence ID" value="OB11G23990.1"/>
    <property type="gene ID" value="OB11G23990"/>
</dbReference>
<protein>
    <recommendedName>
        <fullName evidence="14">AAA+ ATPase domain-containing protein</fullName>
    </recommendedName>
</protein>
<dbReference type="HOGENOM" id="CLU_000837_25_0_1"/>
<evidence type="ECO:0000256" key="1">
    <source>
        <dbReference type="ARBA" id="ARBA00008894"/>
    </source>
</evidence>
<keyword evidence="4" id="KW-0547">Nucleotide-binding</keyword>
<evidence type="ECO:0000256" key="7">
    <source>
        <dbReference type="SAM" id="MobiDB-lite"/>
    </source>
</evidence>
<dbReference type="InterPro" id="IPR058922">
    <property type="entry name" value="WHD_DRP"/>
</dbReference>
<dbReference type="PROSITE" id="PS00018">
    <property type="entry name" value="EF_HAND_1"/>
    <property type="match status" value="1"/>
</dbReference>
<dbReference type="Gene3D" id="3.40.50.300">
    <property type="entry name" value="P-loop containing nucleotide triphosphate hydrolases"/>
    <property type="match status" value="1"/>
</dbReference>
<organism evidence="12">
    <name type="scientific">Oryza brachyantha</name>
    <name type="common">malo sina</name>
    <dbReference type="NCBI Taxonomy" id="4533"/>
    <lineage>
        <taxon>Eukaryota</taxon>
        <taxon>Viridiplantae</taxon>
        <taxon>Streptophyta</taxon>
        <taxon>Embryophyta</taxon>
        <taxon>Tracheophyta</taxon>
        <taxon>Spermatophyta</taxon>
        <taxon>Magnoliopsida</taxon>
        <taxon>Liliopsida</taxon>
        <taxon>Poales</taxon>
        <taxon>Poaceae</taxon>
        <taxon>BOP clade</taxon>
        <taxon>Oryzoideae</taxon>
        <taxon>Oryzeae</taxon>
        <taxon>Oryzinae</taxon>
        <taxon>Oryza</taxon>
    </lineage>
</organism>
<feature type="domain" description="Disease resistance protein winged helix" evidence="10">
    <location>
        <begin position="436"/>
        <end position="506"/>
    </location>
</feature>
<dbReference type="SUPFAM" id="SSF52058">
    <property type="entry name" value="L domain-like"/>
    <property type="match status" value="1"/>
</dbReference>
<evidence type="ECO:0000259" key="8">
    <source>
        <dbReference type="Pfam" id="PF00931"/>
    </source>
</evidence>
<keyword evidence="3" id="KW-0677">Repeat</keyword>
<accession>J3N9B3</accession>
<sequence>MDVAAGAVRPLVSKLYEVIKDEYGLEEKVKKSVRSLQGELEMMHGVLVKVASVPHDEVDEQVRTWAGMVRELSYDMEDAVDAFLVRVEGSAGPEDNRVKRFLNKTAGLFRKSKDLHQITRAIEQANELSNQYAELRQKYHLDDIGRSSRASDTIDPRLLDLYKEATELVGIENPRDELIQKLMHGIEDCNQRLRSISIVGIGGLGKTTLARAVYDNIKAQFRSKAFVSVGQEPDIRNIFKKILHELDEQKYANINEAKRDEEQLINELRRFLKDTRYLIVVDDVWETKTWKFINCAFVDSNCGSRVITTTRKNTVAEVVVKEVGDIYTMEPLSSANSERLFYGRIFGDVCKAPTDYQLIEATEKILKKCGGVPLSIITIASLLADKSIRDWSSVYDSIGFGPTDKNEVVENTRKILSFSYYDLPSYLKPCLLYLSIYPEDHWIQNNSLIWKWVAEGFVHKEPGKALFEVGESYLIELIRKSMIQPAESYGSFLTWYRIHDMVLDLIRILATKENFVKILDREAEEHSLSSHSSTVRRIALHKRGNQEENDNLSAGMKQLRSLNAIQSPISTMPSLVSFQVLRVLALEDCDIKGGLQLKHIGKLRQLRYLGLRGTKVSELPSDIVELVDLQTLDVLETGLKEVPRSIGKLSKLMYLRVSQSTRILTGFGNLRSLQVLSIYWDSIDNYENFAVEVGKLTELRSLTVDGNAHEVDDNTYKCLMESLCSLHKIQNLAIFGSGRDLSDWEGWDHWEPHRKLSEFFMSYTEFPRLPAWVNSTCVPYLSELTIDVSTVEAKDLDALARLPLLSLLRLNVRHRFPWAVAGGGGLFQNLRFLNTNMPLAFLRGATPKLKDVELYPHVSQDGDASDIGLGSLPLLKTVEVALDCEAATPAQVEEAEAAWRHTVHAHPNRPVLYLRREGENLMKEDSDPDEEEISDTDEVDGNDDDEISAQEVMHLHIRRVDLGLPQASITDLLISAMNTAADIYQEDEKGDDLK</sequence>
<dbReference type="InterPro" id="IPR041118">
    <property type="entry name" value="Rx_N"/>
</dbReference>
<evidence type="ECO:0000256" key="4">
    <source>
        <dbReference type="ARBA" id="ARBA00022741"/>
    </source>
</evidence>
<feature type="compositionally biased region" description="Acidic residues" evidence="7">
    <location>
        <begin position="926"/>
        <end position="944"/>
    </location>
</feature>
<evidence type="ECO:0000256" key="6">
    <source>
        <dbReference type="ARBA" id="ARBA00023054"/>
    </source>
</evidence>
<feature type="region of interest" description="Disordered" evidence="7">
    <location>
        <begin position="920"/>
        <end position="944"/>
    </location>
</feature>
<dbReference type="InterPro" id="IPR018247">
    <property type="entry name" value="EF_Hand_1_Ca_BS"/>
</dbReference>
<dbReference type="FunFam" id="3.40.50.300:FF:001091">
    <property type="entry name" value="Probable disease resistance protein At1g61300"/>
    <property type="match status" value="1"/>
</dbReference>
<feature type="domain" description="Disease resistance N-terminal" evidence="9">
    <location>
        <begin position="7"/>
        <end position="91"/>
    </location>
</feature>
<evidence type="ECO:0000256" key="3">
    <source>
        <dbReference type="ARBA" id="ARBA00022737"/>
    </source>
</evidence>
<keyword evidence="6" id="KW-0175">Coiled coil</keyword>
<dbReference type="Pfam" id="PF23559">
    <property type="entry name" value="WHD_DRP"/>
    <property type="match status" value="1"/>
</dbReference>
<dbReference type="Pfam" id="PF00931">
    <property type="entry name" value="NB-ARC"/>
    <property type="match status" value="1"/>
</dbReference>
<evidence type="ECO:0008006" key="14">
    <source>
        <dbReference type="Google" id="ProtNLM"/>
    </source>
</evidence>
<evidence type="ECO:0000259" key="10">
    <source>
        <dbReference type="Pfam" id="PF23559"/>
    </source>
</evidence>
<dbReference type="InterPro" id="IPR044974">
    <property type="entry name" value="Disease_R_plants"/>
</dbReference>
<dbReference type="FunFam" id="1.10.10.10:FF:000322">
    <property type="entry name" value="Probable disease resistance protein At1g63360"/>
    <property type="match status" value="1"/>
</dbReference>
<dbReference type="InterPro" id="IPR042197">
    <property type="entry name" value="Apaf_helical"/>
</dbReference>
<name>J3N9B3_ORYBR</name>
<feature type="domain" description="Disease resistance R13L4/SHOC-2-like LRR" evidence="11">
    <location>
        <begin position="558"/>
        <end position="912"/>
    </location>
</feature>
<dbReference type="GO" id="GO:0002758">
    <property type="term" value="P:innate immune response-activating signaling pathway"/>
    <property type="evidence" value="ECO:0007669"/>
    <property type="project" value="UniProtKB-ARBA"/>
</dbReference>
<dbReference type="InterPro" id="IPR027417">
    <property type="entry name" value="P-loop_NTPase"/>
</dbReference>
<dbReference type="PRINTS" id="PR00364">
    <property type="entry name" value="DISEASERSIST"/>
</dbReference>
<dbReference type="InterPro" id="IPR055414">
    <property type="entry name" value="LRR_R13L4/SHOC2-like"/>
</dbReference>
<dbReference type="Gene3D" id="1.20.5.4130">
    <property type="match status" value="1"/>
</dbReference>
<dbReference type="GO" id="GO:0009626">
    <property type="term" value="P:plant-type hypersensitive response"/>
    <property type="evidence" value="ECO:0007669"/>
    <property type="project" value="UniProtKB-ARBA"/>
</dbReference>
<evidence type="ECO:0000256" key="5">
    <source>
        <dbReference type="ARBA" id="ARBA00022821"/>
    </source>
</evidence>
<dbReference type="eggNOG" id="KOG4658">
    <property type="taxonomic scope" value="Eukaryota"/>
</dbReference>
<dbReference type="GO" id="GO:0043531">
    <property type="term" value="F:ADP binding"/>
    <property type="evidence" value="ECO:0007669"/>
    <property type="project" value="InterPro"/>
</dbReference>
<dbReference type="Pfam" id="PF23598">
    <property type="entry name" value="LRR_14"/>
    <property type="match status" value="1"/>
</dbReference>
<keyword evidence="5" id="KW-0611">Plant defense</keyword>
<reference evidence="12" key="2">
    <citation type="submission" date="2013-04" db="UniProtKB">
        <authorList>
            <consortium name="EnsemblPlants"/>
        </authorList>
    </citation>
    <scope>IDENTIFICATION</scope>
</reference>
<evidence type="ECO:0000259" key="11">
    <source>
        <dbReference type="Pfam" id="PF23598"/>
    </source>
</evidence>
<dbReference type="Gene3D" id="1.10.8.430">
    <property type="entry name" value="Helical domain of apoptotic protease-activating factors"/>
    <property type="match status" value="1"/>
</dbReference>
<feature type="domain" description="NB-ARC" evidence="8">
    <location>
        <begin position="173"/>
        <end position="341"/>
    </location>
</feature>
<dbReference type="Gramene" id="OB11G23990.1">
    <property type="protein sequence ID" value="OB11G23990.1"/>
    <property type="gene ID" value="OB11G23990"/>
</dbReference>
<dbReference type="Proteomes" id="UP000006038">
    <property type="component" value="Chromosome 11"/>
</dbReference>
<reference evidence="12" key="1">
    <citation type="journal article" date="2013" name="Nat. Commun.">
        <title>Whole-genome sequencing of Oryza brachyantha reveals mechanisms underlying Oryza genome evolution.</title>
        <authorList>
            <person name="Chen J."/>
            <person name="Huang Q."/>
            <person name="Gao D."/>
            <person name="Wang J."/>
            <person name="Lang Y."/>
            <person name="Liu T."/>
            <person name="Li B."/>
            <person name="Bai Z."/>
            <person name="Luis Goicoechea J."/>
            <person name="Liang C."/>
            <person name="Chen C."/>
            <person name="Zhang W."/>
            <person name="Sun S."/>
            <person name="Liao Y."/>
            <person name="Zhang X."/>
            <person name="Yang L."/>
            <person name="Song C."/>
            <person name="Wang M."/>
            <person name="Shi J."/>
            <person name="Liu G."/>
            <person name="Liu J."/>
            <person name="Zhou H."/>
            <person name="Zhou W."/>
            <person name="Yu Q."/>
            <person name="An N."/>
            <person name="Chen Y."/>
            <person name="Cai Q."/>
            <person name="Wang B."/>
            <person name="Liu B."/>
            <person name="Min J."/>
            <person name="Huang Y."/>
            <person name="Wu H."/>
            <person name="Li Z."/>
            <person name="Zhang Y."/>
            <person name="Yin Y."/>
            <person name="Song W."/>
            <person name="Jiang J."/>
            <person name="Jackson S.A."/>
            <person name="Wing R.A."/>
            <person name="Wang J."/>
            <person name="Chen M."/>
        </authorList>
    </citation>
    <scope>NUCLEOTIDE SEQUENCE [LARGE SCALE GENOMIC DNA]</scope>
    <source>
        <strain evidence="12">cv. IRGC 101232</strain>
    </source>
</reference>
<dbReference type="SUPFAM" id="SSF52540">
    <property type="entry name" value="P-loop containing nucleoside triphosphate hydrolases"/>
    <property type="match status" value="1"/>
</dbReference>
<evidence type="ECO:0000313" key="13">
    <source>
        <dbReference type="Proteomes" id="UP000006038"/>
    </source>
</evidence>
<dbReference type="PANTHER" id="PTHR23155">
    <property type="entry name" value="DISEASE RESISTANCE PROTEIN RP"/>
    <property type="match status" value="1"/>
</dbReference>
<dbReference type="PANTHER" id="PTHR23155:SF1116">
    <property type="entry name" value="OS12G0273300 PROTEIN"/>
    <property type="match status" value="1"/>
</dbReference>